<name>A0A258CST4_CAUVI</name>
<reference evidence="3 4" key="1">
    <citation type="submission" date="2017-03" db="EMBL/GenBank/DDBJ databases">
        <title>Lifting the veil on microbial sulfur biogeochemistry in mining wastewaters.</title>
        <authorList>
            <person name="Kantor R.S."/>
            <person name="Colenbrander Nelson T."/>
            <person name="Marshall S."/>
            <person name="Bennett D."/>
            <person name="Apte S."/>
            <person name="Camacho D."/>
            <person name="Thomas B.C."/>
            <person name="Warren L.A."/>
            <person name="Banfield J.F."/>
        </authorList>
    </citation>
    <scope>NUCLEOTIDE SEQUENCE [LARGE SCALE GENOMIC DNA]</scope>
    <source>
        <strain evidence="3">32-67-7</strain>
    </source>
</reference>
<accession>A0A258CST4</accession>
<comment type="caution">
    <text evidence="3">The sequence shown here is derived from an EMBL/GenBank/DDBJ whole genome shotgun (WGS) entry which is preliminary data.</text>
</comment>
<gene>
    <name evidence="3" type="ORF">B7Z12_19335</name>
</gene>
<protein>
    <recommendedName>
        <fullName evidence="2">CHASE4 domain-containing protein</fullName>
    </recommendedName>
</protein>
<evidence type="ECO:0000256" key="1">
    <source>
        <dbReference type="SAM" id="Phobius"/>
    </source>
</evidence>
<dbReference type="Pfam" id="PF05228">
    <property type="entry name" value="CHASE4"/>
    <property type="match status" value="1"/>
</dbReference>
<feature type="non-terminal residue" evidence="3">
    <location>
        <position position="297"/>
    </location>
</feature>
<sequence>MDRRNIELKIFGLIAGMAAGMILLAGFALTVAARQADVRERQYEQTLVENGLRQRGREIQTALNPYVIWDEAVIKLDNKFDRAWAVQNIGASVGDVLGNDVVFVLDGDDLPIYARINGKDAPLEQYADYQARLKGVVAQVRAIEADPKKVAALRAVHKSRVVLVDDKPLLITVSLVRPDLKAKTKGPRAPLLVSGISVADSVLKAFSDRFLLQEADILVVAPNQLQTDQAQRVVGKSDDGRRIVIRWTPRRPGQDLLKSAWPILGGAVLAAAIGSFMLFRVTRRAAKKLLLSEAEAK</sequence>
<keyword evidence="1" id="KW-0472">Membrane</keyword>
<dbReference type="Proteomes" id="UP000215616">
    <property type="component" value="Unassembled WGS sequence"/>
</dbReference>
<evidence type="ECO:0000313" key="3">
    <source>
        <dbReference type="EMBL" id="OYW98704.1"/>
    </source>
</evidence>
<feature type="domain" description="CHASE4" evidence="2">
    <location>
        <begin position="54"/>
        <end position="211"/>
    </location>
</feature>
<feature type="transmembrane region" description="Helical" evidence="1">
    <location>
        <begin position="12"/>
        <end position="33"/>
    </location>
</feature>
<evidence type="ECO:0000313" key="4">
    <source>
        <dbReference type="Proteomes" id="UP000215616"/>
    </source>
</evidence>
<dbReference type="EMBL" id="NCDQ01000475">
    <property type="protein sequence ID" value="OYW98704.1"/>
    <property type="molecule type" value="Genomic_DNA"/>
</dbReference>
<feature type="transmembrane region" description="Helical" evidence="1">
    <location>
        <begin position="260"/>
        <end position="279"/>
    </location>
</feature>
<keyword evidence="1" id="KW-0812">Transmembrane</keyword>
<keyword evidence="1" id="KW-1133">Transmembrane helix</keyword>
<proteinExistence type="predicted"/>
<dbReference type="InterPro" id="IPR007892">
    <property type="entry name" value="CHASE4"/>
</dbReference>
<evidence type="ECO:0000259" key="2">
    <source>
        <dbReference type="Pfam" id="PF05228"/>
    </source>
</evidence>
<organism evidence="3 4">
    <name type="scientific">Caulobacter vibrioides</name>
    <name type="common">Caulobacter crescentus</name>
    <dbReference type="NCBI Taxonomy" id="155892"/>
    <lineage>
        <taxon>Bacteria</taxon>
        <taxon>Pseudomonadati</taxon>
        <taxon>Pseudomonadota</taxon>
        <taxon>Alphaproteobacteria</taxon>
        <taxon>Caulobacterales</taxon>
        <taxon>Caulobacteraceae</taxon>
        <taxon>Caulobacter</taxon>
    </lineage>
</organism>
<dbReference type="AlphaFoldDB" id="A0A258CST4"/>